<dbReference type="SMART" id="SM00382">
    <property type="entry name" value="AAA"/>
    <property type="match status" value="1"/>
</dbReference>
<dbReference type="STRING" id="1385514.N782_05400"/>
<dbReference type="SUPFAM" id="SSF52540">
    <property type="entry name" value="P-loop containing nucleoside triphosphate hydrolases"/>
    <property type="match status" value="1"/>
</dbReference>
<dbReference type="GO" id="GO:0016887">
    <property type="term" value="F:ATP hydrolysis activity"/>
    <property type="evidence" value="ECO:0007669"/>
    <property type="project" value="InterPro"/>
</dbReference>
<evidence type="ECO:0000256" key="3">
    <source>
        <dbReference type="ARBA" id="ARBA00022741"/>
    </source>
</evidence>
<evidence type="ECO:0000256" key="4">
    <source>
        <dbReference type="ARBA" id="ARBA00022840"/>
    </source>
</evidence>
<evidence type="ECO:0000256" key="1">
    <source>
        <dbReference type="ARBA" id="ARBA00005417"/>
    </source>
</evidence>
<comment type="similarity">
    <text evidence="1">Belongs to the ABC transporter superfamily.</text>
</comment>
<dbReference type="PROSITE" id="PS00211">
    <property type="entry name" value="ABC_TRANSPORTER_1"/>
    <property type="match status" value="1"/>
</dbReference>
<dbReference type="InterPro" id="IPR027417">
    <property type="entry name" value="P-loop_NTPase"/>
</dbReference>
<dbReference type="eggNOG" id="COG1131">
    <property type="taxonomic scope" value="Bacteria"/>
</dbReference>
<dbReference type="InterPro" id="IPR003593">
    <property type="entry name" value="AAA+_ATPase"/>
</dbReference>
<dbReference type="EMBL" id="AVBF01000014">
    <property type="protein sequence ID" value="KGP73315.1"/>
    <property type="molecule type" value="Genomic_DNA"/>
</dbReference>
<feature type="domain" description="ABC transporter" evidence="5">
    <location>
        <begin position="5"/>
        <end position="232"/>
    </location>
</feature>
<gene>
    <name evidence="6" type="ORF">N782_05400</name>
</gene>
<organism evidence="6 7">
    <name type="scientific">Pontibacillus yanchengensis Y32</name>
    <dbReference type="NCBI Taxonomy" id="1385514"/>
    <lineage>
        <taxon>Bacteria</taxon>
        <taxon>Bacillati</taxon>
        <taxon>Bacillota</taxon>
        <taxon>Bacilli</taxon>
        <taxon>Bacillales</taxon>
        <taxon>Bacillaceae</taxon>
        <taxon>Pontibacillus</taxon>
    </lineage>
</organism>
<evidence type="ECO:0000256" key="2">
    <source>
        <dbReference type="ARBA" id="ARBA00022448"/>
    </source>
</evidence>
<dbReference type="PROSITE" id="PS50893">
    <property type="entry name" value="ABC_TRANSPORTER_2"/>
    <property type="match status" value="1"/>
</dbReference>
<keyword evidence="2" id="KW-0813">Transport</keyword>
<protein>
    <submittedName>
        <fullName evidence="6">Bacitracin ABC transporter ATP-binding protein</fullName>
    </submittedName>
</protein>
<evidence type="ECO:0000259" key="5">
    <source>
        <dbReference type="PROSITE" id="PS50893"/>
    </source>
</evidence>
<accession>A0A0A2TVM3</accession>
<dbReference type="RefSeq" id="WP_036817808.1">
    <property type="nucleotide sequence ID" value="NZ_AVBF01000014.1"/>
</dbReference>
<dbReference type="Proteomes" id="UP000030147">
    <property type="component" value="Unassembled WGS sequence"/>
</dbReference>
<dbReference type="Gene3D" id="3.40.50.300">
    <property type="entry name" value="P-loop containing nucleotide triphosphate hydrolases"/>
    <property type="match status" value="1"/>
</dbReference>
<sequence length="310" mass="34580">MNYIIETKQLTKTYKQEYAANEVNLQIPKGSIYGFLGPNGAGKTTTIRMLLGLIKPTSGQVYMFGKPLKNHRLEILSKVGSLVENPSYYGHLNAVENLEIYRILLQAPKNRIQEVLDVVGLSSASNKKVKQYSLGMKQRLGIAIALLGDPELLILDEPTNGLDPEGIQEIRTLIQRLAEERGITILVSSHLLSEIDQMADYVGIISNGSLIFQDKIDILRRKAQPRIRFQVDKKDAAWNVMLAGGYTSDIQDESIIIFNVDNEIIASVIEKLVSHNISIYRVEEVTTSLEDIFLQVVKEGDQHVSSSVKG</sequence>
<evidence type="ECO:0000313" key="6">
    <source>
        <dbReference type="EMBL" id="KGP73315.1"/>
    </source>
</evidence>
<dbReference type="Pfam" id="PF00005">
    <property type="entry name" value="ABC_tran"/>
    <property type="match status" value="1"/>
</dbReference>
<dbReference type="OrthoDB" id="9804819at2"/>
<keyword evidence="4 6" id="KW-0067">ATP-binding</keyword>
<dbReference type="PANTHER" id="PTHR43335">
    <property type="entry name" value="ABC TRANSPORTER, ATP-BINDING PROTEIN"/>
    <property type="match status" value="1"/>
</dbReference>
<keyword evidence="7" id="KW-1185">Reference proteome</keyword>
<dbReference type="InterPro" id="IPR017871">
    <property type="entry name" value="ABC_transporter-like_CS"/>
</dbReference>
<dbReference type="AlphaFoldDB" id="A0A0A2TVM3"/>
<comment type="caution">
    <text evidence="6">The sequence shown here is derived from an EMBL/GenBank/DDBJ whole genome shotgun (WGS) entry which is preliminary data.</text>
</comment>
<dbReference type="GO" id="GO:0005524">
    <property type="term" value="F:ATP binding"/>
    <property type="evidence" value="ECO:0007669"/>
    <property type="project" value="UniProtKB-KW"/>
</dbReference>
<keyword evidence="3" id="KW-0547">Nucleotide-binding</keyword>
<proteinExistence type="inferred from homology"/>
<evidence type="ECO:0000313" key="7">
    <source>
        <dbReference type="Proteomes" id="UP000030147"/>
    </source>
</evidence>
<dbReference type="CDD" id="cd03268">
    <property type="entry name" value="ABC_BcrA_bacitracin_resist"/>
    <property type="match status" value="1"/>
</dbReference>
<name>A0A0A2TVM3_9BACI</name>
<reference evidence="6 7" key="1">
    <citation type="journal article" date="2015" name="Stand. Genomic Sci.">
        <title>High quality draft genome sequence of the moderately halophilic bacterium Pontibacillus yanchengensis Y32(T) and comparison among Pontibacillus genomes.</title>
        <authorList>
            <person name="Huang J."/>
            <person name="Qiao Z.X."/>
            <person name="Tang J.W."/>
            <person name="Wang G."/>
        </authorList>
    </citation>
    <scope>NUCLEOTIDE SEQUENCE [LARGE SCALE GENOMIC DNA]</scope>
    <source>
        <strain evidence="6 7">Y32</strain>
    </source>
</reference>
<dbReference type="PANTHER" id="PTHR43335:SF4">
    <property type="entry name" value="ABC TRANSPORTER, ATP-BINDING PROTEIN"/>
    <property type="match status" value="1"/>
</dbReference>
<dbReference type="InterPro" id="IPR003439">
    <property type="entry name" value="ABC_transporter-like_ATP-bd"/>
</dbReference>